<keyword evidence="3" id="KW-1185">Reference proteome</keyword>
<sequence>MTDIDPDDDFAPPPPRQHFRKVRKVAQWGFIFIAVIVLVGFTGRWQVGRLGQRQLNATTNRLDAEDPGWRAETILAERAKNDAKGDDNAAASVTECAAEIPHEFREWQRSEDANRWRLQNTSNHLPPPDAITSAETVEQITSVVRTKALILRNKRAGAFPLTINTDPIATLLPHLDRARQVASLLQYDAHLAAIHKKNPSRGISSARATLSIARAVGDEPILISQLVRIAISKIAAQTGMQVLAWSEPTDDLAEFQAELLAEADVPWFQIGMRGERAMIDKAFQGIEDGSIPPENVFSYAQTSNPGPQHYAAFRVYKALLPGDRAKYLQLSTEFVEASKLPHHEQLAAIKRIEIPRGPPKEYRYLITRLLTPSCQKIAEAGLRNRADLLSAATCIACERFRIKNGRWPKDLAELTPTFLPTVPVSPFDGKPITYRVFPDRIAVYCFWANAPFKIDTEPTEFRSDGPGTGIGYRLWLPEHRGLPAEEPHNP</sequence>
<accession>A0A6P2D498</accession>
<name>A0A6P2D498_9BACT</name>
<keyword evidence="1" id="KW-0472">Membrane</keyword>
<proteinExistence type="predicted"/>
<keyword evidence="1" id="KW-1133">Transmembrane helix</keyword>
<evidence type="ECO:0000313" key="2">
    <source>
        <dbReference type="EMBL" id="VTR94924.1"/>
    </source>
</evidence>
<reference evidence="2 3" key="1">
    <citation type="submission" date="2019-05" db="EMBL/GenBank/DDBJ databases">
        <authorList>
            <consortium name="Science for Life Laboratories"/>
        </authorList>
    </citation>
    <scope>NUCLEOTIDE SEQUENCE [LARGE SCALE GENOMIC DNA]</scope>
    <source>
        <strain evidence="2">Soil9</strain>
    </source>
</reference>
<organism evidence="2 3">
    <name type="scientific">Gemmata massiliana</name>
    <dbReference type="NCBI Taxonomy" id="1210884"/>
    <lineage>
        <taxon>Bacteria</taxon>
        <taxon>Pseudomonadati</taxon>
        <taxon>Planctomycetota</taxon>
        <taxon>Planctomycetia</taxon>
        <taxon>Gemmatales</taxon>
        <taxon>Gemmataceae</taxon>
        <taxon>Gemmata</taxon>
    </lineage>
</organism>
<keyword evidence="1" id="KW-0812">Transmembrane</keyword>
<dbReference type="RefSeq" id="WP_162669406.1">
    <property type="nucleotide sequence ID" value="NZ_LR593886.1"/>
</dbReference>
<evidence type="ECO:0000313" key="3">
    <source>
        <dbReference type="Proteomes" id="UP000464178"/>
    </source>
</evidence>
<feature type="transmembrane region" description="Helical" evidence="1">
    <location>
        <begin position="25"/>
        <end position="45"/>
    </location>
</feature>
<gene>
    <name evidence="2" type="ORF">SOIL9_27900</name>
</gene>
<dbReference type="AlphaFoldDB" id="A0A6P2D498"/>
<dbReference type="Proteomes" id="UP000464178">
    <property type="component" value="Chromosome"/>
</dbReference>
<dbReference type="KEGG" id="gms:SOIL9_27900"/>
<dbReference type="EMBL" id="LR593886">
    <property type="protein sequence ID" value="VTR94924.1"/>
    <property type="molecule type" value="Genomic_DNA"/>
</dbReference>
<protein>
    <submittedName>
        <fullName evidence="2">Uncharacterized protein</fullName>
    </submittedName>
</protein>
<evidence type="ECO:0000256" key="1">
    <source>
        <dbReference type="SAM" id="Phobius"/>
    </source>
</evidence>